<accession>A0A1Y2FI98</accession>
<comment type="caution">
    <text evidence="1">The sequence shown here is derived from an EMBL/GenBank/DDBJ whole genome shotgun (WGS) entry which is preliminary data.</text>
</comment>
<proteinExistence type="predicted"/>
<dbReference type="AlphaFoldDB" id="A0A1Y2FI98"/>
<protein>
    <submittedName>
        <fullName evidence="1">Uncharacterized protein</fullName>
    </submittedName>
</protein>
<dbReference type="OMA" id="RVHYGYE"/>
<dbReference type="GeneID" id="63787794"/>
<sequence>MFRSFARLGARAGLFTQHLHRFSRGNATDASTGPVRRLPKWAQKYADRLKSHPASHVTSFLVLHELTAIVPLPILFWFFHSFDWTPAGLPTDLVEKGVKAADKQLSKWGFNYTGNDESRYVFEGAAAYAVVKMLLPLRVGLSLSLTPWFARRIVVPITRQFKRTKPVAKGPEV</sequence>
<organism evidence="1 2">
    <name type="scientific">Protomyces lactucae-debilis</name>
    <dbReference type="NCBI Taxonomy" id="2754530"/>
    <lineage>
        <taxon>Eukaryota</taxon>
        <taxon>Fungi</taxon>
        <taxon>Dikarya</taxon>
        <taxon>Ascomycota</taxon>
        <taxon>Taphrinomycotina</taxon>
        <taxon>Taphrinomycetes</taxon>
        <taxon>Taphrinales</taxon>
        <taxon>Protomycetaceae</taxon>
        <taxon>Protomyces</taxon>
    </lineage>
</organism>
<reference evidence="1 2" key="1">
    <citation type="submission" date="2016-07" db="EMBL/GenBank/DDBJ databases">
        <title>Pervasive Adenine N6-methylation of Active Genes in Fungi.</title>
        <authorList>
            <consortium name="DOE Joint Genome Institute"/>
            <person name="Mondo S.J."/>
            <person name="Dannebaum R.O."/>
            <person name="Kuo R.C."/>
            <person name="Labutti K."/>
            <person name="Haridas S."/>
            <person name="Kuo A."/>
            <person name="Salamov A."/>
            <person name="Ahrendt S.R."/>
            <person name="Lipzen A."/>
            <person name="Sullivan W."/>
            <person name="Andreopoulos W.B."/>
            <person name="Clum A."/>
            <person name="Lindquist E."/>
            <person name="Daum C."/>
            <person name="Ramamoorthy G.K."/>
            <person name="Gryganskyi A."/>
            <person name="Culley D."/>
            <person name="Magnuson J.K."/>
            <person name="James T.Y."/>
            <person name="O'Malley M.A."/>
            <person name="Stajich J.E."/>
            <person name="Spatafora J.W."/>
            <person name="Visel A."/>
            <person name="Grigoriev I.V."/>
        </authorList>
    </citation>
    <scope>NUCLEOTIDE SEQUENCE [LARGE SCALE GENOMIC DNA]</scope>
    <source>
        <strain evidence="1 2">12-1054</strain>
    </source>
</reference>
<gene>
    <name evidence="1" type="ORF">BCR37DRAFT_392757</name>
</gene>
<dbReference type="OrthoDB" id="5580261at2759"/>
<evidence type="ECO:0000313" key="2">
    <source>
        <dbReference type="Proteomes" id="UP000193685"/>
    </source>
</evidence>
<dbReference type="Proteomes" id="UP000193685">
    <property type="component" value="Unassembled WGS sequence"/>
</dbReference>
<dbReference type="InterPro" id="IPR018811">
    <property type="entry name" value="MRX11"/>
</dbReference>
<dbReference type="PANTHER" id="PTHR28002">
    <property type="entry name" value="MIOREX COMPLEX COMPONENT 11"/>
    <property type="match status" value="1"/>
</dbReference>
<dbReference type="EMBL" id="MCFI01000009">
    <property type="protein sequence ID" value="ORY82545.1"/>
    <property type="molecule type" value="Genomic_DNA"/>
</dbReference>
<evidence type="ECO:0000313" key="1">
    <source>
        <dbReference type="EMBL" id="ORY82545.1"/>
    </source>
</evidence>
<keyword evidence="2" id="KW-1185">Reference proteome</keyword>
<dbReference type="GO" id="GO:0005739">
    <property type="term" value="C:mitochondrion"/>
    <property type="evidence" value="ECO:0007669"/>
    <property type="project" value="TreeGrafter"/>
</dbReference>
<dbReference type="RefSeq" id="XP_040725416.1">
    <property type="nucleotide sequence ID" value="XM_040871195.1"/>
</dbReference>
<name>A0A1Y2FI98_PROLT</name>
<dbReference type="PANTHER" id="PTHR28002:SF1">
    <property type="entry name" value="MIOREX COMPLEX COMPONENT 11"/>
    <property type="match status" value="1"/>
</dbReference>
<dbReference type="Pfam" id="PF10306">
    <property type="entry name" value="FLILHELTA"/>
    <property type="match status" value="1"/>
</dbReference>